<dbReference type="CDD" id="cd11377">
    <property type="entry name" value="Pro-peptidase_S53"/>
    <property type="match status" value="1"/>
</dbReference>
<dbReference type="GO" id="GO:0046872">
    <property type="term" value="F:metal ion binding"/>
    <property type="evidence" value="ECO:0007669"/>
    <property type="project" value="UniProtKB-KW"/>
</dbReference>
<dbReference type="Gene3D" id="3.40.50.200">
    <property type="entry name" value="Peptidase S8/S53 domain"/>
    <property type="match status" value="1"/>
</dbReference>
<accession>A0A7R7HX04</accession>
<gene>
    <name evidence="9" type="ORF">Athai_31800</name>
</gene>
<dbReference type="InterPro" id="IPR015366">
    <property type="entry name" value="S53_propep"/>
</dbReference>
<dbReference type="Pfam" id="PF00082">
    <property type="entry name" value="Peptidase_S8"/>
    <property type="match status" value="1"/>
</dbReference>
<name>A0A7R7HX04_9ACTN</name>
<dbReference type="PANTHER" id="PTHR14218:SF15">
    <property type="entry name" value="TRIPEPTIDYL-PEPTIDASE 1"/>
    <property type="match status" value="1"/>
</dbReference>
<feature type="domain" description="Peptidase S53" evidence="8">
    <location>
        <begin position="243"/>
        <end position="658"/>
    </location>
</feature>
<dbReference type="InterPro" id="IPR036852">
    <property type="entry name" value="Peptidase_S8/S53_dom_sf"/>
</dbReference>
<evidence type="ECO:0000256" key="7">
    <source>
        <dbReference type="ARBA" id="ARBA00023145"/>
    </source>
</evidence>
<evidence type="ECO:0000259" key="8">
    <source>
        <dbReference type="PROSITE" id="PS51695"/>
    </source>
</evidence>
<keyword evidence="5" id="KW-0720">Serine protease</keyword>
<evidence type="ECO:0000256" key="6">
    <source>
        <dbReference type="ARBA" id="ARBA00022837"/>
    </source>
</evidence>
<keyword evidence="3" id="KW-0479">Metal-binding</keyword>
<dbReference type="KEGG" id="atl:Athai_31800"/>
<evidence type="ECO:0000256" key="2">
    <source>
        <dbReference type="ARBA" id="ARBA00022670"/>
    </source>
</evidence>
<dbReference type="GO" id="GO:0008240">
    <property type="term" value="F:tripeptidyl-peptidase activity"/>
    <property type="evidence" value="ECO:0007669"/>
    <property type="project" value="TreeGrafter"/>
</dbReference>
<dbReference type="SUPFAM" id="SSF54897">
    <property type="entry name" value="Protease propeptides/inhibitors"/>
    <property type="match status" value="1"/>
</dbReference>
<reference evidence="9 10" key="1">
    <citation type="submission" date="2020-08" db="EMBL/GenBank/DDBJ databases">
        <title>Whole genome shotgun sequence of Actinocatenispora thailandica NBRC 105041.</title>
        <authorList>
            <person name="Komaki H."/>
            <person name="Tamura T."/>
        </authorList>
    </citation>
    <scope>NUCLEOTIDE SEQUENCE [LARGE SCALE GENOMIC DNA]</scope>
    <source>
        <strain evidence="9 10">NBRC 105041</strain>
    </source>
</reference>
<evidence type="ECO:0000256" key="5">
    <source>
        <dbReference type="ARBA" id="ARBA00022825"/>
    </source>
</evidence>
<dbReference type="InterPro" id="IPR030400">
    <property type="entry name" value="Sedolisin_dom"/>
</dbReference>
<keyword evidence="6" id="KW-0106">Calcium</keyword>
<organism evidence="9 10">
    <name type="scientific">Actinocatenispora thailandica</name>
    <dbReference type="NCBI Taxonomy" id="227318"/>
    <lineage>
        <taxon>Bacteria</taxon>
        <taxon>Bacillati</taxon>
        <taxon>Actinomycetota</taxon>
        <taxon>Actinomycetes</taxon>
        <taxon>Micromonosporales</taxon>
        <taxon>Micromonosporaceae</taxon>
        <taxon>Actinocatenispora</taxon>
    </lineage>
</organism>
<sequence>MGRTVRPGRLFVGTLVATTTLGLTVLSAPAWAGGRHQIADSTPRWLPHARAVGATPQTSRVDFGVLLTMRNRAGAVDTLRDVSDPASAHYGDWLTSAQFRSRYAPAASDVSAVRSWLAGQGFRVGDSLGGGMYVEASGTAKQVERAFATTLKTYSYRGVRVRSNDGALSFPAGTPAQVTRAVAGVLGVDQGSQLHKPADAAPGPPDGARYGVHVQPCSDYFGQRTATDQPAAYGKHQPYTSCGYGPQQLQSAYGESALLRAGITGRGVTVAITDAYAAPTIYADAQQYNRVHHQPRFRPGQFRQITPGPDGYDMIAECGGNGWYGEETLDVEAVHAMAPGANVVYVGARDCASGLDDAWAKTIDDHVADVVTNSWTDGTDDVSLLGQDYVDFYDQFSLEAALTGITVNFSSGDAGDHTAGGTEPGAKTVEFPADEPYVTGVGGTSIGIDAHGRRIFEHGWQTSYANLSGGSWGALPGPYSSGGGGGTSVLFDQPFYQRDRVPAAISETNGGAPMRAVPDISMVGDPNTGMVVGETQVFPDGTYFDQYRIGGTSLSSPLLAGVVAMADQLTRHPLGFVNPAYYRLLHTPALYDVTAPRAPLAEVRTNLVDGVDTTAGKSYQLQTIDVQTSTIHSTRGYDAETGVGTPQGPLFFAGLAVTARH</sequence>
<dbReference type="InterPro" id="IPR050819">
    <property type="entry name" value="Tripeptidyl-peptidase_I"/>
</dbReference>
<dbReference type="SUPFAM" id="SSF52743">
    <property type="entry name" value="Subtilisin-like"/>
    <property type="match status" value="1"/>
</dbReference>
<evidence type="ECO:0000313" key="10">
    <source>
        <dbReference type="Proteomes" id="UP000611640"/>
    </source>
</evidence>
<evidence type="ECO:0000256" key="1">
    <source>
        <dbReference type="ARBA" id="ARBA00001913"/>
    </source>
</evidence>
<dbReference type="EMBL" id="AP023355">
    <property type="protein sequence ID" value="BCJ35677.1"/>
    <property type="molecule type" value="Genomic_DNA"/>
</dbReference>
<dbReference type="CDD" id="cd04056">
    <property type="entry name" value="Peptidases_S53"/>
    <property type="match status" value="1"/>
</dbReference>
<evidence type="ECO:0000256" key="4">
    <source>
        <dbReference type="ARBA" id="ARBA00022801"/>
    </source>
</evidence>
<dbReference type="InterPro" id="IPR000209">
    <property type="entry name" value="Peptidase_S8/S53_dom"/>
</dbReference>
<evidence type="ECO:0000256" key="3">
    <source>
        <dbReference type="ARBA" id="ARBA00022723"/>
    </source>
</evidence>
<dbReference type="Proteomes" id="UP000611640">
    <property type="component" value="Chromosome"/>
</dbReference>
<keyword evidence="7" id="KW-0865">Zymogen</keyword>
<dbReference type="AlphaFoldDB" id="A0A7R7HX04"/>
<dbReference type="GO" id="GO:0006508">
    <property type="term" value="P:proteolysis"/>
    <property type="evidence" value="ECO:0007669"/>
    <property type="project" value="UniProtKB-KW"/>
</dbReference>
<dbReference type="PROSITE" id="PS51695">
    <property type="entry name" value="SEDOLISIN"/>
    <property type="match status" value="1"/>
</dbReference>
<dbReference type="PANTHER" id="PTHR14218">
    <property type="entry name" value="PROTEASE S8 TRIPEPTIDYL PEPTIDASE I CLN2"/>
    <property type="match status" value="1"/>
</dbReference>
<keyword evidence="4" id="KW-0378">Hydrolase</keyword>
<protein>
    <submittedName>
        <fullName evidence="9">Serine protease</fullName>
    </submittedName>
</protein>
<proteinExistence type="predicted"/>
<comment type="cofactor">
    <cofactor evidence="1">
        <name>Ca(2+)</name>
        <dbReference type="ChEBI" id="CHEBI:29108"/>
    </cofactor>
</comment>
<keyword evidence="10" id="KW-1185">Reference proteome</keyword>
<dbReference type="SMART" id="SM00944">
    <property type="entry name" value="Pro-kuma_activ"/>
    <property type="match status" value="1"/>
</dbReference>
<evidence type="ECO:0000313" key="9">
    <source>
        <dbReference type="EMBL" id="BCJ35677.1"/>
    </source>
</evidence>
<dbReference type="RefSeq" id="WP_203962165.1">
    <property type="nucleotide sequence ID" value="NZ_AP023355.1"/>
</dbReference>
<dbReference type="Pfam" id="PF09286">
    <property type="entry name" value="Pro-kuma_activ"/>
    <property type="match status" value="1"/>
</dbReference>
<keyword evidence="2 9" id="KW-0645">Protease</keyword>
<dbReference type="GO" id="GO:0004252">
    <property type="term" value="F:serine-type endopeptidase activity"/>
    <property type="evidence" value="ECO:0007669"/>
    <property type="project" value="InterPro"/>
</dbReference>